<evidence type="ECO:0000256" key="2">
    <source>
        <dbReference type="ARBA" id="ARBA00022963"/>
    </source>
</evidence>
<name>A0A8H7BYL4_9FUNG</name>
<feature type="domain" description="PNPLA" evidence="5">
    <location>
        <begin position="160"/>
        <end position="339"/>
    </location>
</feature>
<reference evidence="6" key="1">
    <citation type="submission" date="2020-01" db="EMBL/GenBank/DDBJ databases">
        <title>Genome Sequencing of Three Apophysomyces-Like Fungal Strains Confirms a Novel Fungal Genus in the Mucoromycota with divergent Burkholderia-like Endosymbiotic Bacteria.</title>
        <authorList>
            <person name="Stajich J.E."/>
            <person name="Macias A.M."/>
            <person name="Carter-House D."/>
            <person name="Lovett B."/>
            <person name="Kasson L.R."/>
            <person name="Berry K."/>
            <person name="Grigoriev I."/>
            <person name="Chang Y."/>
            <person name="Spatafora J."/>
            <person name="Kasson M.T."/>
        </authorList>
    </citation>
    <scope>NUCLEOTIDE SEQUENCE</scope>
    <source>
        <strain evidence="6">NRRL A-21654</strain>
    </source>
</reference>
<dbReference type="PROSITE" id="PS51635">
    <property type="entry name" value="PNPLA"/>
    <property type="match status" value="1"/>
</dbReference>
<dbReference type="InterPro" id="IPR050301">
    <property type="entry name" value="NTE"/>
</dbReference>
<keyword evidence="2" id="KW-0442">Lipid degradation</keyword>
<dbReference type="SUPFAM" id="SSF52151">
    <property type="entry name" value="FabD/lysophospholipase-like"/>
    <property type="match status" value="1"/>
</dbReference>
<dbReference type="GO" id="GO:0004806">
    <property type="term" value="F:triacylglycerol lipase activity"/>
    <property type="evidence" value="ECO:0007669"/>
    <property type="project" value="InterPro"/>
</dbReference>
<evidence type="ECO:0000256" key="3">
    <source>
        <dbReference type="ARBA" id="ARBA00023098"/>
    </source>
</evidence>
<keyword evidence="7" id="KW-1185">Reference proteome</keyword>
<dbReference type="Pfam" id="PF11815">
    <property type="entry name" value="DUF3336"/>
    <property type="match status" value="1"/>
</dbReference>
<dbReference type="AlphaFoldDB" id="A0A8H7BYL4"/>
<dbReference type="Proteomes" id="UP000605846">
    <property type="component" value="Unassembled WGS sequence"/>
</dbReference>
<comment type="caution">
    <text evidence="4">Lacks conserved residue(s) required for the propagation of feature annotation.</text>
</comment>
<dbReference type="PANTHER" id="PTHR14226">
    <property type="entry name" value="NEUROPATHY TARGET ESTERASE/SWISS CHEESE D.MELANOGASTER"/>
    <property type="match status" value="1"/>
</dbReference>
<evidence type="ECO:0000313" key="6">
    <source>
        <dbReference type="EMBL" id="KAF7731565.1"/>
    </source>
</evidence>
<evidence type="ECO:0000256" key="1">
    <source>
        <dbReference type="ARBA" id="ARBA00022801"/>
    </source>
</evidence>
<dbReference type="Pfam" id="PF01734">
    <property type="entry name" value="Patatin"/>
    <property type="match status" value="1"/>
</dbReference>
<evidence type="ECO:0000259" key="5">
    <source>
        <dbReference type="PROSITE" id="PS51635"/>
    </source>
</evidence>
<proteinExistence type="predicted"/>
<evidence type="ECO:0000256" key="4">
    <source>
        <dbReference type="PROSITE-ProRule" id="PRU01161"/>
    </source>
</evidence>
<keyword evidence="1" id="KW-0378">Hydrolase</keyword>
<gene>
    <name evidence="6" type="ORF">EC973_009329</name>
</gene>
<dbReference type="GO" id="GO:0016042">
    <property type="term" value="P:lipid catabolic process"/>
    <property type="evidence" value="ECO:0007669"/>
    <property type="project" value="UniProtKB-KW"/>
</dbReference>
<dbReference type="PANTHER" id="PTHR14226:SF10">
    <property type="entry name" value="TRIACYLGLYCEROL LIPASE 4-RELATED"/>
    <property type="match status" value="1"/>
</dbReference>
<comment type="caution">
    <text evidence="6">The sequence shown here is derived from an EMBL/GenBank/DDBJ whole genome shotgun (WGS) entry which is preliminary data.</text>
</comment>
<keyword evidence="3" id="KW-0443">Lipid metabolism</keyword>
<organism evidence="6 7">
    <name type="scientific">Apophysomyces ossiformis</name>
    <dbReference type="NCBI Taxonomy" id="679940"/>
    <lineage>
        <taxon>Eukaryota</taxon>
        <taxon>Fungi</taxon>
        <taxon>Fungi incertae sedis</taxon>
        <taxon>Mucoromycota</taxon>
        <taxon>Mucoromycotina</taxon>
        <taxon>Mucoromycetes</taxon>
        <taxon>Mucorales</taxon>
        <taxon>Mucorineae</taxon>
        <taxon>Mucoraceae</taxon>
        <taxon>Apophysomyces</taxon>
    </lineage>
</organism>
<dbReference type="InterPro" id="IPR021771">
    <property type="entry name" value="Triacylglycerol_lipase_N"/>
</dbReference>
<feature type="short sequence motif" description="GXGXXG" evidence="4">
    <location>
        <begin position="164"/>
        <end position="169"/>
    </location>
</feature>
<dbReference type="EMBL" id="JABAYA010000009">
    <property type="protein sequence ID" value="KAF7731565.1"/>
    <property type="molecule type" value="Genomic_DNA"/>
</dbReference>
<feature type="short sequence motif" description="GXSXG" evidence="4">
    <location>
        <begin position="191"/>
        <end position="195"/>
    </location>
</feature>
<protein>
    <recommendedName>
        <fullName evidence="5">PNPLA domain-containing protein</fullName>
    </recommendedName>
</protein>
<dbReference type="Gene3D" id="3.40.1090.10">
    <property type="entry name" value="Cytosolic phospholipase A2 catalytic domain"/>
    <property type="match status" value="1"/>
</dbReference>
<dbReference type="InterPro" id="IPR002641">
    <property type="entry name" value="PNPLA_dom"/>
</dbReference>
<dbReference type="OrthoDB" id="10049244at2759"/>
<accession>A0A8H7BYL4</accession>
<evidence type="ECO:0000313" key="7">
    <source>
        <dbReference type="Proteomes" id="UP000605846"/>
    </source>
</evidence>
<sequence length="454" mass="51765">MLQLATTYEEWAKAATKLDELDGAYLFKRRFFAEDDPTDILRKLLIGLEKWKNDPVSSEYDWELVNMRLDQLRHIRETNQGQRAMIFALRTSLARNLGDMNKPTLYSYTRIGTKQLISDYIEEAVKQLNWICDEPSDEHDLREKHDLFMNLRQSFGRTALLLSGGGTLGLHHMGVIRCLHNERLLPRILSGASSGAIMAALVGTRTNEEIHQLFEDPSAIKLDVFERAEEPESPFARLYRLLTRSQLYDVDVLADALKSNIGDYTFQEAFNRTRWILNITVSSSTLYDMPRLLNYITAPDVAASTLQLRELGIMPSVLNMVQSILSQKYSGDITIVPEIGYTQFLKLLSNPTPEFCLKAVIAGEKATWKKMSIIKNHLQIELTIDAILYRLRLRRLGELSYGTIRPGLESRSVSELNLQQPSPAITKSLTLQDRERKATKRGLLMTAPDSQLLK</sequence>
<dbReference type="GO" id="GO:0006641">
    <property type="term" value="P:triglyceride metabolic process"/>
    <property type="evidence" value="ECO:0007669"/>
    <property type="project" value="UniProtKB-ARBA"/>
</dbReference>
<dbReference type="InterPro" id="IPR016035">
    <property type="entry name" value="Acyl_Trfase/lysoPLipase"/>
</dbReference>